<accession>A0A182D2M6</accession>
<proteinExistence type="predicted"/>
<sequence length="78" mass="9326">MLIYRRFFGLFTYLDFFYFQDRRLAGWKQGDMTKPLRRNLPAYNIAGMTVSVDCEAWSLTEVRCLGRNRQPIPTWQTP</sequence>
<dbReference type="AlphaFoldDB" id="A0A182D2M6"/>
<gene>
    <name evidence="1" type="ORF">BV133_2137</name>
</gene>
<organism evidence="1">
    <name type="scientific">Blastochloris viridis</name>
    <name type="common">Rhodopseudomonas viridis</name>
    <dbReference type="NCBI Taxonomy" id="1079"/>
    <lineage>
        <taxon>Bacteria</taxon>
        <taxon>Pseudomonadati</taxon>
        <taxon>Pseudomonadota</taxon>
        <taxon>Alphaproteobacteria</taxon>
        <taxon>Hyphomicrobiales</taxon>
        <taxon>Blastochloridaceae</taxon>
        <taxon>Blastochloris</taxon>
    </lineage>
</organism>
<name>A0A182D2M6_BLAVI</name>
<dbReference type="EMBL" id="AP014854">
    <property type="protein sequence ID" value="BAR99730.1"/>
    <property type="molecule type" value="Genomic_DNA"/>
</dbReference>
<protein>
    <submittedName>
        <fullName evidence="1">Uncharacterized protein</fullName>
    </submittedName>
</protein>
<evidence type="ECO:0000313" key="1">
    <source>
        <dbReference type="EMBL" id="BAR99730.1"/>
    </source>
</evidence>
<reference evidence="1" key="1">
    <citation type="journal article" date="2015" name="Genome Announc.">
        <title>Complete Genome Sequence of the Bacteriochlorophyll b-Producing Photosynthetic Bacterium Blastochloris viridis.</title>
        <authorList>
            <person name="Tsukatani Y."/>
            <person name="Hirose Y."/>
            <person name="Harada J."/>
            <person name="Misawa N."/>
            <person name="Mori K."/>
            <person name="Inoue K."/>
            <person name="Tamiaki H."/>
        </authorList>
    </citation>
    <scope>NUCLEOTIDE SEQUENCE [LARGE SCALE GENOMIC DNA]</scope>
    <source>
        <strain evidence="1">DSM 133</strain>
    </source>
</reference>